<protein>
    <submittedName>
        <fullName evidence="2">Uncharacterized protein</fullName>
    </submittedName>
</protein>
<dbReference type="Proteomes" id="UP000268162">
    <property type="component" value="Unassembled WGS sequence"/>
</dbReference>
<feature type="chain" id="PRO_5020817060" evidence="1">
    <location>
        <begin position="23"/>
        <end position="267"/>
    </location>
</feature>
<name>A0A4P9ZLT2_9FUNG</name>
<evidence type="ECO:0000256" key="1">
    <source>
        <dbReference type="SAM" id="SignalP"/>
    </source>
</evidence>
<gene>
    <name evidence="2" type="ORF">BJ085DRAFT_32553</name>
</gene>
<accession>A0A4P9ZLT2</accession>
<keyword evidence="3" id="KW-1185">Reference proteome</keyword>
<dbReference type="AlphaFoldDB" id="A0A4P9ZLT2"/>
<proteinExistence type="predicted"/>
<sequence length="267" mass="29977">MPAFKLTSGIVVVVCLPSLAVSVAVAGQHSTNPVQESNAAPIYSLSDFYPIKGAITWRQSTGDLFEPPYRVDELGTMYGYTGMSTSNDQNIPASFDYNHYSAFGPPLDYQANAFPSQHYLLNPMLSTDFGESRYSSSYEKPEVVNNNCIKVNENLHSIAVDTGSKKYKYKGKHTFSLKLSKLLKAKALTSGSPRLIYALDWSKETRAIVPYFFTGEQGYLCDKFHDNKHLFTSSVRLSSMPIFGTPDEMERLFNEEIEIFMDKYPDN</sequence>
<feature type="signal peptide" evidence="1">
    <location>
        <begin position="1"/>
        <end position="22"/>
    </location>
</feature>
<reference evidence="3" key="1">
    <citation type="journal article" date="2018" name="Nat. Microbiol.">
        <title>Leveraging single-cell genomics to expand the fungal tree of life.</title>
        <authorList>
            <person name="Ahrendt S.R."/>
            <person name="Quandt C.A."/>
            <person name="Ciobanu D."/>
            <person name="Clum A."/>
            <person name="Salamov A."/>
            <person name="Andreopoulos B."/>
            <person name="Cheng J.F."/>
            <person name="Woyke T."/>
            <person name="Pelin A."/>
            <person name="Henrissat B."/>
            <person name="Reynolds N.K."/>
            <person name="Benny G.L."/>
            <person name="Smith M.E."/>
            <person name="James T.Y."/>
            <person name="Grigoriev I.V."/>
        </authorList>
    </citation>
    <scope>NUCLEOTIDE SEQUENCE [LARGE SCALE GENOMIC DNA]</scope>
    <source>
        <strain evidence="3">RSA 468</strain>
    </source>
</reference>
<organism evidence="2 3">
    <name type="scientific">Dimargaris cristalligena</name>
    <dbReference type="NCBI Taxonomy" id="215637"/>
    <lineage>
        <taxon>Eukaryota</taxon>
        <taxon>Fungi</taxon>
        <taxon>Fungi incertae sedis</taxon>
        <taxon>Zoopagomycota</taxon>
        <taxon>Kickxellomycotina</taxon>
        <taxon>Dimargaritomycetes</taxon>
        <taxon>Dimargaritales</taxon>
        <taxon>Dimargaritaceae</taxon>
        <taxon>Dimargaris</taxon>
    </lineage>
</organism>
<evidence type="ECO:0000313" key="2">
    <source>
        <dbReference type="EMBL" id="RKP33562.1"/>
    </source>
</evidence>
<keyword evidence="1" id="KW-0732">Signal</keyword>
<evidence type="ECO:0000313" key="3">
    <source>
        <dbReference type="Proteomes" id="UP000268162"/>
    </source>
</evidence>
<dbReference type="EMBL" id="ML003742">
    <property type="protein sequence ID" value="RKP33562.1"/>
    <property type="molecule type" value="Genomic_DNA"/>
</dbReference>